<dbReference type="InterPro" id="IPR052802">
    <property type="entry name" value="KNTC1"/>
</dbReference>
<protein>
    <recommendedName>
        <fullName evidence="9">RZZ complex subunit KNTC1/ROD C-terminal domain-containing protein</fullName>
    </recommendedName>
</protein>
<dbReference type="Pfam" id="PF10245">
    <property type="entry name" value="MRP-S22"/>
    <property type="match status" value="1"/>
</dbReference>
<feature type="domain" description="KNTC1 second ARM-repeats" evidence="5">
    <location>
        <begin position="456"/>
        <end position="620"/>
    </location>
</feature>
<feature type="domain" description="KNTC1 first ARM-repeats" evidence="6">
    <location>
        <begin position="72"/>
        <end position="327"/>
    </location>
</feature>
<comment type="caution">
    <text evidence="7">The sequence shown here is derived from an EMBL/GenBank/DDBJ whole genome shotgun (WGS) entry which is preliminary data.</text>
</comment>
<keyword evidence="8" id="KW-1185">Reference proteome</keyword>
<dbReference type="InterPro" id="IPR019374">
    <property type="entry name" value="Ribosomal_mS22"/>
</dbReference>
<dbReference type="InterPro" id="IPR055403">
    <property type="entry name" value="ARM_KNTC1_1st"/>
</dbReference>
<dbReference type="InterPro" id="IPR055402">
    <property type="entry name" value="KNTC1_N"/>
</dbReference>
<organism evidence="7 8">
    <name type="scientific">Porites lobata</name>
    <dbReference type="NCBI Taxonomy" id="104759"/>
    <lineage>
        <taxon>Eukaryota</taxon>
        <taxon>Metazoa</taxon>
        <taxon>Cnidaria</taxon>
        <taxon>Anthozoa</taxon>
        <taxon>Hexacorallia</taxon>
        <taxon>Scleractinia</taxon>
        <taxon>Fungiina</taxon>
        <taxon>Poritidae</taxon>
        <taxon>Porites</taxon>
    </lineage>
</organism>
<name>A0ABN8PCB8_9CNID</name>
<evidence type="ECO:0008006" key="9">
    <source>
        <dbReference type="Google" id="ProtNLM"/>
    </source>
</evidence>
<dbReference type="PANTHER" id="PTHR15688:SF1">
    <property type="entry name" value="KINETOCHORE-ASSOCIATED PROTEIN 1"/>
    <property type="match status" value="1"/>
</dbReference>
<dbReference type="Pfam" id="PF24515">
    <property type="entry name" value="ARM_KNTC1_3rd"/>
    <property type="match status" value="1"/>
</dbReference>
<feature type="domain" description="KNTC1 N-terminal" evidence="3">
    <location>
        <begin position="1"/>
        <end position="63"/>
    </location>
</feature>
<reference evidence="7 8" key="1">
    <citation type="submission" date="2022-05" db="EMBL/GenBank/DDBJ databases">
        <authorList>
            <consortium name="Genoscope - CEA"/>
            <person name="William W."/>
        </authorList>
    </citation>
    <scope>NUCLEOTIDE SEQUENCE [LARGE SCALE GENOMIC DNA]</scope>
</reference>
<dbReference type="EMBL" id="CALNXK010000065">
    <property type="protein sequence ID" value="CAH3140821.1"/>
    <property type="molecule type" value="Genomic_DNA"/>
</dbReference>
<evidence type="ECO:0000259" key="3">
    <source>
        <dbReference type="Pfam" id="PF24506"/>
    </source>
</evidence>
<dbReference type="InterPro" id="IPR055404">
    <property type="entry name" value="ARM_KNTC1_2nd"/>
</dbReference>
<dbReference type="PANTHER" id="PTHR15688">
    <property type="entry name" value="KINETOCHORE-ASSOCIATED PROTEIN 1"/>
    <property type="match status" value="1"/>
</dbReference>
<evidence type="ECO:0000259" key="5">
    <source>
        <dbReference type="Pfam" id="PF24516"/>
    </source>
</evidence>
<accession>A0ABN8PCB8</accession>
<dbReference type="Pfam" id="PF24520">
    <property type="entry name" value="ARM_KNTC1_1st"/>
    <property type="match status" value="1"/>
</dbReference>
<dbReference type="InterPro" id="IPR019527">
    <property type="entry name" value="RZZ-complex_KNTC1/ROD_C"/>
</dbReference>
<dbReference type="InterPro" id="IPR055405">
    <property type="entry name" value="ARM_KNTC1_3rd"/>
</dbReference>
<feature type="region of interest" description="Disordered" evidence="1">
    <location>
        <begin position="1553"/>
        <end position="1579"/>
    </location>
</feature>
<evidence type="ECO:0000259" key="6">
    <source>
        <dbReference type="Pfam" id="PF24520"/>
    </source>
</evidence>
<evidence type="ECO:0000259" key="2">
    <source>
        <dbReference type="Pfam" id="PF10493"/>
    </source>
</evidence>
<dbReference type="Pfam" id="PF10493">
    <property type="entry name" value="Rod_C"/>
    <property type="match status" value="1"/>
</dbReference>
<dbReference type="Pfam" id="PF24506">
    <property type="entry name" value="KNTC1_N"/>
    <property type="match status" value="1"/>
</dbReference>
<dbReference type="Proteomes" id="UP001159405">
    <property type="component" value="Unassembled WGS sequence"/>
</dbReference>
<gene>
    <name evidence="7" type="ORF">PLOB_00041398</name>
</gene>
<evidence type="ECO:0000313" key="7">
    <source>
        <dbReference type="EMBL" id="CAH3140821.1"/>
    </source>
</evidence>
<feature type="domain" description="RZZ complex subunit KNTC1/ROD C-terminal" evidence="2">
    <location>
        <begin position="1316"/>
        <end position="1847"/>
    </location>
</feature>
<sequence>MRHLQVYAFPTMKQMYSLEIPVCSFLAKCPSTQESIYFIEGACDSLDNVTQQISCLRIRSLTEALPENRLSRLLHKHKFDEAERFARQFNLNVELVYKVKANWLLDKVSPWSYENSPGQREADVLEGFSLTKLKDCFTQIKDDDYVCRCCLQAALPSLDETFDLLSYARKRISLGDHVQIHKDGPCGASSHLLTEVLEALDRLATFEMAFGIEKFSGTQWHYFVTADLLVELTKCLLSSKVTSAVIIWRRHQSQFIPQFSEENLESLLGSISESLPSSMIIPWLQDDLVPFVSKVLPQGLRMLAGWLEQRARNMELSEKEGWPQNALQLASVLLSASKSVSGSASGRGLATPGQFVDQVCGLPATARALLNDGSNNVNTDDELASLMNMVQQLTDLVDLHNKYNCKITLAEFSQETTATIVFRLLDRVVAAELIPSTIAKYIAPYMMHHGLDRDTMLLQYIEDLFNRSAGAYSALSNSLWEARVIAVISCIKDKEVRCKATLEVMRHAMIPWSDSVDRLVTEFMLAYPDDINLKEQYRLVELKKMLSQYGMRSFHVSYASLAKAIVRYILTRDQPNVMEDALKVVTSYSHVTEEEAYVFRLQKLCLDNKIPDCLELLQTLPLQQAECYAHELVTWLCDILEEEDMDNEVCNSRKIEAAQAGVAVLKFMKKHDLLSLMDVDETLSSLQKISALQREFSVFLSLDEYQLPEVREKLFERYLYRHLGYSKNREVDNFEEKKDSQKTMNAEDDVNLTKLFRLGELVGKTREDVRLTLMFKALSRGEVSHVLDICRELIETAPSDTSALTLYKVALTVCERLADGHSTLTDNNNKGMNHVTQAIHRLLCQAATHCSEELLCDCTELCKCCRLTDCVYSQCESGDYGFSVQTTPQSSNQDAFNNWMFGKRFKEDCLVLDSFVALPLAAKLSMAALPGDRSPAEQCPYYQARVAGRKQFCQESKAVESGEGETQSSSYLMLTSAAGLNIIRHLQENSLCELSLQYLFETLGLCLQHFAVNNMLSMGKESGRSNSVEKQRLTKIAALGTKMIHELTGNLLRKVFNCRTVDHDIGLGYLCSIPKQTAFQYLVTGTNFLGQSCSKILAFANVGIDYAQLCNEPAVLEKCQEIATNASWGVKLGRLKMSLKDVYKSDREEKLAILPDLMQNSQIGLDMILEFCRAFKLDEDNALLTYVRQQLLPPMGLPSTGRSPVTQDNSMEELTYQQNVSKVVHKISCTTSLLKLLVEVGSKVDPYDYDTIVFILKLIRDLSPEQSATVDKGIQLLDYLYQFDRTAAPTSYERSFHYSSKNTDNEKTILEKERPLSPLSKSRLPYHPLLYGDPWKVIGPELSEETVPKLLGIANLLKLSSDQLYLTAIRNLARPSASQTGSSDTNLSGITAEEKSQLAKSYNSEKAKSMLYSIKNKEMAIAAAKWIAQQLPLGEEKIDILKTCVDLAMAWKSSCSQKDEEKAKLTHSRLLELCRGVATEHVLHKYNITDPSIVSLTSKPAKLICQLYETFGAREPGTAHHPPDIHKASEEIANVNNTKIEKIRLHLIEKWLPSSSQSSGGDTEFGPPGGEGSDENEEDEHNLRRVIYIMQSTDQQTAVRFLLNLANKTGSSSTCRVRALRALFSIAPGEFIEKLCNTSISVIRQQMQALVCLAELEGLHIQQSASAFDKCNKEGLVRGLWRNHKHERKAVRLVADLCLDNSIHDPQLWNSVLQQLLAFGMIKYLRRVLVNLAGISELWQVRCLPQVWRSVLTAPFKSVSSPLSDEEVIACEESASLLQRCPLLLDLDVYSIAVQFHKVGLQAHALACLMLIPSSTARQKHVQTLLETNCVTRVLTQLDELRQRGRTITQADIVEQEVFKHVEEKQEYQILLGTSYFDKFLSFLIVNKTITGILLKTIQANRLENAMQLVRLFHQMHPDEPSAEYTASNQLSGFEELWTFLEMHGMLEACLPFLPKMEYEQEEEYTEQQSQSLLVEKTEVTMEETGIEGQHETFSIMLTGDCSVEFPL</sequence>
<evidence type="ECO:0000259" key="4">
    <source>
        <dbReference type="Pfam" id="PF24515"/>
    </source>
</evidence>
<dbReference type="Pfam" id="PF24516">
    <property type="entry name" value="ARM_KNTC1_2nd"/>
    <property type="match status" value="1"/>
</dbReference>
<evidence type="ECO:0000313" key="8">
    <source>
        <dbReference type="Proteomes" id="UP001159405"/>
    </source>
</evidence>
<feature type="domain" description="KNTC1 third ARM-repeats" evidence="4">
    <location>
        <begin position="1046"/>
        <end position="1257"/>
    </location>
</feature>
<evidence type="ECO:0000256" key="1">
    <source>
        <dbReference type="SAM" id="MobiDB-lite"/>
    </source>
</evidence>
<proteinExistence type="predicted"/>